<evidence type="ECO:0000313" key="3">
    <source>
        <dbReference type="Proteomes" id="UP000199600"/>
    </source>
</evidence>
<evidence type="ECO:0000256" key="1">
    <source>
        <dbReference type="SAM" id="SignalP"/>
    </source>
</evidence>
<reference evidence="2 3" key="1">
    <citation type="submission" date="2016-06" db="EMBL/GenBank/DDBJ databases">
        <authorList>
            <person name="Kjaerup R.B."/>
            <person name="Dalgaard T.S."/>
            <person name="Juul-Madsen H.R."/>
        </authorList>
    </citation>
    <scope>NUCLEOTIDE SEQUENCE [LARGE SCALE GENOMIC DNA]</scope>
    <source>
        <strain evidence="2">2</strain>
    </source>
</reference>
<evidence type="ECO:0000313" key="2">
    <source>
        <dbReference type="EMBL" id="SBT07536.1"/>
    </source>
</evidence>
<keyword evidence="3" id="KW-1185">Reference proteome</keyword>
<dbReference type="AlphaFoldDB" id="A0A1A8XS61"/>
<dbReference type="Proteomes" id="UP000199600">
    <property type="component" value="Unassembled WGS sequence"/>
</dbReference>
<accession>A0A1A8XS61</accession>
<proteinExistence type="predicted"/>
<dbReference type="SUPFAM" id="SSF54427">
    <property type="entry name" value="NTF2-like"/>
    <property type="match status" value="1"/>
</dbReference>
<name>A0A1A8XS61_9RHOO</name>
<organism evidence="2 3">
    <name type="scientific">Candidatus Propionivibrio aalborgensis</name>
    <dbReference type="NCBI Taxonomy" id="1860101"/>
    <lineage>
        <taxon>Bacteria</taxon>
        <taxon>Pseudomonadati</taxon>
        <taxon>Pseudomonadota</taxon>
        <taxon>Betaproteobacteria</taxon>
        <taxon>Rhodocyclales</taxon>
        <taxon>Rhodocyclaceae</taxon>
        <taxon>Propionivibrio</taxon>
    </lineage>
</organism>
<feature type="chain" id="PRO_5008381675" description="FecR protein domain-containing protein" evidence="1">
    <location>
        <begin position="31"/>
        <end position="433"/>
    </location>
</feature>
<dbReference type="InterPro" id="IPR032710">
    <property type="entry name" value="NTF2-like_dom_sf"/>
</dbReference>
<protein>
    <recommendedName>
        <fullName evidence="4">FecR protein domain-containing protein</fullName>
    </recommendedName>
</protein>
<dbReference type="RefSeq" id="WP_186410915.1">
    <property type="nucleotide sequence ID" value="NZ_FLQY01000137.1"/>
</dbReference>
<keyword evidence="1" id="KW-0732">Signal</keyword>
<gene>
    <name evidence="2" type="ORF">PROAA_2210023</name>
</gene>
<dbReference type="EMBL" id="FLQY01000137">
    <property type="protein sequence ID" value="SBT07536.1"/>
    <property type="molecule type" value="Genomic_DNA"/>
</dbReference>
<sequence>MNPSSPNLYCRVVLAWVLAIAFLIPAPAMAAAENLENADSGKPFASVWRLRGDVYATGKRGSSRKLQEGSTVYVGEKVRATPNSEAVLKTGDAGIVAVRPGAEFIAERFAAEGKASDHQILRLITGSLRVISGWISKLNRGEHQVVTPSATIGIRGTDHEPYVLPAEMASATWQQGTYDKVNRGATELDANGGNVVIDSGKVGFARDPHSAGARTRGLMTLLFPVVLAKVPEFFVPGGFDQEIDRYSEAADAISQKQLDARVGKVKPAPVQKVAPAPETIAVPETRISEAQVTDKGCSPLAIGRAWLNRFDRAIEGRDIKTILDLFAPEIVVKAIVRSGGGTSTLEFGRVEFVQSTLDAVTGLKDYQQRRVSLEAALVEGESVTSCKRVVVTSMAIEQGLMNGRPYHFEALEEYRLEQRKGEWVAVKAQTTQR</sequence>
<evidence type="ECO:0008006" key="4">
    <source>
        <dbReference type="Google" id="ProtNLM"/>
    </source>
</evidence>
<feature type="signal peptide" evidence="1">
    <location>
        <begin position="1"/>
        <end position="30"/>
    </location>
</feature>